<dbReference type="Pfam" id="PF10354">
    <property type="entry name" value="BMT5-like"/>
    <property type="match status" value="1"/>
</dbReference>
<dbReference type="OMA" id="YEAQRTH"/>
<accession>K3X4K0</accession>
<dbReference type="PANTHER" id="PTHR11538:SF26">
    <property type="entry name" value="FERREDOXIN-FOLD ANTICODON-BINDING DOMAIN-CONTAINING PROTEIN 1"/>
    <property type="match status" value="1"/>
</dbReference>
<dbReference type="AlphaFoldDB" id="K3X4K0"/>
<dbReference type="GO" id="GO:0070042">
    <property type="term" value="F:rRNA (uridine-N3-)-methyltransferase activity"/>
    <property type="evidence" value="ECO:0007669"/>
    <property type="project" value="InterPro"/>
</dbReference>
<dbReference type="GO" id="GO:0070475">
    <property type="term" value="P:rRNA base methylation"/>
    <property type="evidence" value="ECO:0007669"/>
    <property type="project" value="InterPro"/>
</dbReference>
<dbReference type="InParanoid" id="K3X4K0"/>
<organism evidence="3 4">
    <name type="scientific">Globisporangium ultimum (strain ATCC 200006 / CBS 805.95 / DAOM BR144)</name>
    <name type="common">Pythium ultimum</name>
    <dbReference type="NCBI Taxonomy" id="431595"/>
    <lineage>
        <taxon>Eukaryota</taxon>
        <taxon>Sar</taxon>
        <taxon>Stramenopiles</taxon>
        <taxon>Oomycota</taxon>
        <taxon>Peronosporomycetes</taxon>
        <taxon>Pythiales</taxon>
        <taxon>Pythiaceae</taxon>
        <taxon>Globisporangium</taxon>
    </lineage>
</organism>
<dbReference type="HOGENOM" id="CLU_793388_0_0_1"/>
<reference evidence="3" key="3">
    <citation type="submission" date="2015-02" db="UniProtKB">
        <authorList>
            <consortium name="EnsemblProtists"/>
        </authorList>
    </citation>
    <scope>IDENTIFICATION</scope>
    <source>
        <strain evidence="3">DAOM BR144</strain>
    </source>
</reference>
<evidence type="ECO:0000313" key="3">
    <source>
        <dbReference type="EnsemblProtists" id="PYU1_T012149"/>
    </source>
</evidence>
<dbReference type="InterPro" id="IPR019446">
    <property type="entry name" value="BMT5-like"/>
</dbReference>
<dbReference type="EnsemblProtists" id="PYU1_T012149">
    <property type="protein sequence ID" value="PYU1_T012149"/>
    <property type="gene ID" value="PYU1_G012123"/>
</dbReference>
<protein>
    <recommendedName>
        <fullName evidence="2">C2H2-type domain-containing protein</fullName>
    </recommendedName>
</protein>
<feature type="domain" description="C2H2-type" evidence="2">
    <location>
        <begin position="304"/>
        <end position="326"/>
    </location>
</feature>
<dbReference type="VEuPathDB" id="FungiDB:PYU1_G012123"/>
<dbReference type="Proteomes" id="UP000019132">
    <property type="component" value="Unassembled WGS sequence"/>
</dbReference>
<dbReference type="EMBL" id="GL376601">
    <property type="status" value="NOT_ANNOTATED_CDS"/>
    <property type="molecule type" value="Genomic_DNA"/>
</dbReference>
<feature type="region of interest" description="Disordered" evidence="1">
    <location>
        <begin position="258"/>
        <end position="288"/>
    </location>
</feature>
<keyword evidence="4" id="KW-1185">Reference proteome</keyword>
<dbReference type="PROSITE" id="PS00028">
    <property type="entry name" value="ZINC_FINGER_C2H2_1"/>
    <property type="match status" value="1"/>
</dbReference>
<dbReference type="PANTHER" id="PTHR11538">
    <property type="entry name" value="PHENYLALANYL-TRNA SYNTHETASE"/>
    <property type="match status" value="1"/>
</dbReference>
<sequence>MGQDKGGNLGKAKRRRQPKKKVTGNDAQIQVRAPKSQTNALFTLATTSNPNPKHLGPFSDRQRILVVGDGDLSFSLSLAIFLGGRNLVATCYDSKREVKDKYTNAMLNADALESAGAQVHFDVDGTALENETWIHNADEKFHAIVFNFPHLGGATEEDVAKNQRLLRHFFYSTRPFLHLTRGQVLVALRNTLFYNRWKIQEQAQHSGFKMKKVEPFDGSIYSGYEPQRTHPASFRGEPPSTTGAHYYIFALDPTLQPDDPRMTDAQDDDAHSKAKPNTAQAAPKDAIKKVKQDKSEVAAASLECKVCATKFRDLKKYNAHINSAKHARKVKAQKKQRA</sequence>
<proteinExistence type="predicted"/>
<feature type="region of interest" description="Disordered" evidence="1">
    <location>
        <begin position="1"/>
        <end position="30"/>
    </location>
</feature>
<dbReference type="STRING" id="431595.K3X4K0"/>
<evidence type="ECO:0000259" key="2">
    <source>
        <dbReference type="PROSITE" id="PS00028"/>
    </source>
</evidence>
<dbReference type="SUPFAM" id="SSF57667">
    <property type="entry name" value="beta-beta-alpha zinc fingers"/>
    <property type="match status" value="1"/>
</dbReference>
<dbReference type="Gene3D" id="3.30.160.60">
    <property type="entry name" value="Classic Zinc Finger"/>
    <property type="match status" value="1"/>
</dbReference>
<reference evidence="4" key="1">
    <citation type="journal article" date="2010" name="Genome Biol.">
        <title>Genome sequence of the necrotrophic plant pathogen Pythium ultimum reveals original pathogenicity mechanisms and effector repertoire.</title>
        <authorList>
            <person name="Levesque C.A."/>
            <person name="Brouwer H."/>
            <person name="Cano L."/>
            <person name="Hamilton J.P."/>
            <person name="Holt C."/>
            <person name="Huitema E."/>
            <person name="Raffaele S."/>
            <person name="Robideau G.P."/>
            <person name="Thines M."/>
            <person name="Win J."/>
            <person name="Zerillo M.M."/>
            <person name="Beakes G.W."/>
            <person name="Boore J.L."/>
            <person name="Busam D."/>
            <person name="Dumas B."/>
            <person name="Ferriera S."/>
            <person name="Fuerstenberg S.I."/>
            <person name="Gachon C.M."/>
            <person name="Gaulin E."/>
            <person name="Govers F."/>
            <person name="Grenville-Briggs L."/>
            <person name="Horner N."/>
            <person name="Hostetler J."/>
            <person name="Jiang R.H."/>
            <person name="Johnson J."/>
            <person name="Krajaejun T."/>
            <person name="Lin H."/>
            <person name="Meijer H.J."/>
            <person name="Moore B."/>
            <person name="Morris P."/>
            <person name="Phuntmart V."/>
            <person name="Puiu D."/>
            <person name="Shetty J."/>
            <person name="Stajich J.E."/>
            <person name="Tripathy S."/>
            <person name="Wawra S."/>
            <person name="van West P."/>
            <person name="Whitty B.R."/>
            <person name="Coutinho P.M."/>
            <person name="Henrissat B."/>
            <person name="Martin F."/>
            <person name="Thomas P.D."/>
            <person name="Tyler B.M."/>
            <person name="De Vries R.P."/>
            <person name="Kamoun S."/>
            <person name="Yandell M."/>
            <person name="Tisserat N."/>
            <person name="Buell C.R."/>
        </authorList>
    </citation>
    <scope>NUCLEOTIDE SEQUENCE</scope>
    <source>
        <strain evidence="4">DAOM:BR144</strain>
    </source>
</reference>
<dbReference type="InterPro" id="IPR013087">
    <property type="entry name" value="Znf_C2H2_type"/>
</dbReference>
<evidence type="ECO:0000256" key="1">
    <source>
        <dbReference type="SAM" id="MobiDB-lite"/>
    </source>
</evidence>
<dbReference type="GO" id="GO:0005737">
    <property type="term" value="C:cytoplasm"/>
    <property type="evidence" value="ECO:0007669"/>
    <property type="project" value="TreeGrafter"/>
</dbReference>
<name>K3X4K0_GLOUD</name>
<evidence type="ECO:0000313" key="4">
    <source>
        <dbReference type="Proteomes" id="UP000019132"/>
    </source>
</evidence>
<dbReference type="eggNOG" id="KOG4174">
    <property type="taxonomic scope" value="Eukaryota"/>
</dbReference>
<feature type="compositionally biased region" description="Basic residues" evidence="1">
    <location>
        <begin position="11"/>
        <end position="22"/>
    </location>
</feature>
<dbReference type="InterPro" id="IPR036236">
    <property type="entry name" value="Znf_C2H2_sf"/>
</dbReference>
<feature type="compositionally biased region" description="Basic and acidic residues" evidence="1">
    <location>
        <begin position="258"/>
        <end position="272"/>
    </location>
</feature>
<reference evidence="4" key="2">
    <citation type="submission" date="2010-04" db="EMBL/GenBank/DDBJ databases">
        <authorList>
            <person name="Buell R."/>
            <person name="Hamilton J."/>
            <person name="Hostetler J."/>
        </authorList>
    </citation>
    <scope>NUCLEOTIDE SEQUENCE [LARGE SCALE GENOMIC DNA]</scope>
    <source>
        <strain evidence="4">DAOM:BR144</strain>
    </source>
</reference>